<dbReference type="EMBL" id="CP143817">
    <property type="protein sequence ID" value="WVO24777.1"/>
    <property type="molecule type" value="Genomic_DNA"/>
</dbReference>
<reference evidence="2 3" key="1">
    <citation type="submission" date="2024-01" db="EMBL/GenBank/DDBJ databases">
        <title>Comparative genomics of Cryptococcus and Kwoniella reveals pathogenesis evolution and contrasting modes of karyotype evolution via chromosome fusion or intercentromeric recombination.</title>
        <authorList>
            <person name="Coelho M.A."/>
            <person name="David-Palma M."/>
            <person name="Shea T."/>
            <person name="Bowers K."/>
            <person name="McGinley-Smith S."/>
            <person name="Mohammad A.W."/>
            <person name="Gnirke A."/>
            <person name="Yurkov A.M."/>
            <person name="Nowrousian M."/>
            <person name="Sun S."/>
            <person name="Cuomo C.A."/>
            <person name="Heitman J."/>
        </authorList>
    </citation>
    <scope>NUCLEOTIDE SEQUENCE [LARGE SCALE GENOMIC DNA]</scope>
    <source>
        <strain evidence="2 3">7685027</strain>
    </source>
</reference>
<feature type="region of interest" description="Disordered" evidence="1">
    <location>
        <begin position="180"/>
        <end position="205"/>
    </location>
</feature>
<name>A0ABZ2B298_9TREE</name>
<evidence type="ECO:0000313" key="3">
    <source>
        <dbReference type="Proteomes" id="UP001432216"/>
    </source>
</evidence>
<evidence type="ECO:0000256" key="1">
    <source>
        <dbReference type="SAM" id="MobiDB-lite"/>
    </source>
</evidence>
<feature type="compositionally biased region" description="Pro residues" evidence="1">
    <location>
        <begin position="26"/>
        <end position="53"/>
    </location>
</feature>
<accession>A0ABZ2B298</accession>
<dbReference type="GeneID" id="89992921"/>
<feature type="region of interest" description="Disordered" evidence="1">
    <location>
        <begin position="1"/>
        <end position="56"/>
    </location>
</feature>
<feature type="region of interest" description="Disordered" evidence="1">
    <location>
        <begin position="134"/>
        <end position="153"/>
    </location>
</feature>
<dbReference type="Proteomes" id="UP001432216">
    <property type="component" value="Chromosome 12"/>
</dbReference>
<sequence>MSDYRQVPYAVNPSNRFGYFGKNPNAPTPPKPLTPPARPVPPFARQSPSPPWPVTRSELRKRNHDVAASLQEQIEVETERERERQRLMNDYVIVEDDPNSSPPFAEVFELPPLRPHTGFNSFSTNDEQFRATPMNSMSTQEPPSPLPVTMTSSPGSSFKYTINLMGDMSILGQANSSNTMSCLSPLPEPPQGSIDPSSRAPDAKVNRKPVDYGLVSNMPKPFQVDAFEGCTYTCNTSLLTEVPKPINSEVEIDYSDIRTFSSLLASVLNFKKDAEKMFWRSAELEGRIRNCAYAREGWELRPVMSRFNGKTVPEGWDVDEYIRTKQDIDMLSLEELSAWLELYGIEGFEQEGERRADRRRLWAFLVCNIYQ</sequence>
<dbReference type="RefSeq" id="XP_064724016.1">
    <property type="nucleotide sequence ID" value="XM_064867944.1"/>
</dbReference>
<gene>
    <name evidence="2" type="ORF">IAS62_006152</name>
</gene>
<keyword evidence="3" id="KW-1185">Reference proteome</keyword>
<proteinExistence type="predicted"/>
<evidence type="ECO:0000313" key="2">
    <source>
        <dbReference type="EMBL" id="WVO24777.1"/>
    </source>
</evidence>
<protein>
    <submittedName>
        <fullName evidence="2">Uncharacterized protein</fullName>
    </submittedName>
</protein>
<organism evidence="2 3">
    <name type="scientific">Cryptococcus decagattii</name>
    <dbReference type="NCBI Taxonomy" id="1859122"/>
    <lineage>
        <taxon>Eukaryota</taxon>
        <taxon>Fungi</taxon>
        <taxon>Dikarya</taxon>
        <taxon>Basidiomycota</taxon>
        <taxon>Agaricomycotina</taxon>
        <taxon>Tremellomycetes</taxon>
        <taxon>Tremellales</taxon>
        <taxon>Cryptococcaceae</taxon>
        <taxon>Cryptococcus</taxon>
        <taxon>Cryptococcus gattii species complex</taxon>
    </lineage>
</organism>